<dbReference type="EMBL" id="CP036267">
    <property type="protein sequence ID" value="QDT34121.1"/>
    <property type="molecule type" value="Genomic_DNA"/>
</dbReference>
<dbReference type="Proteomes" id="UP000315724">
    <property type="component" value="Chromosome"/>
</dbReference>
<dbReference type="PANTHER" id="PTHR39186:SF1">
    <property type="entry name" value="DUF2071 DOMAIN-CONTAINING PROTEIN"/>
    <property type="match status" value="1"/>
</dbReference>
<sequence>MTVVQPSFEQRKQLQRRPDEKPVMFQTWQKLLFLHWRFDPAEIQKLLPPGLTVDTYQDSAWVGVVPFYMRSIRPVWSPVVPYVSNFLELNVRTYAYDENGLPGVWFLSLDANRWLAARFGITFFRLPYFWGKLTATEDSANWIKYSCRRYNDSKKQTHYFRYRGTGAASAAVEGTLDFFLVERYILFTELKMGQLASGQVHHTPYQIQTAELSEYSEEILGLHPLELPGRKPDHAVYSEGVEVEVFGLNHV</sequence>
<evidence type="ECO:0008006" key="3">
    <source>
        <dbReference type="Google" id="ProtNLM"/>
    </source>
</evidence>
<dbReference type="AlphaFoldDB" id="A0A517QR67"/>
<gene>
    <name evidence="1" type="ORF">Mal48_33810</name>
</gene>
<dbReference type="RefSeq" id="WP_145201561.1">
    <property type="nucleotide sequence ID" value="NZ_CP036267.1"/>
</dbReference>
<reference evidence="1 2" key="1">
    <citation type="submission" date="2019-02" db="EMBL/GenBank/DDBJ databases">
        <title>Deep-cultivation of Planctomycetes and their phenomic and genomic characterization uncovers novel biology.</title>
        <authorList>
            <person name="Wiegand S."/>
            <person name="Jogler M."/>
            <person name="Boedeker C."/>
            <person name="Pinto D."/>
            <person name="Vollmers J."/>
            <person name="Rivas-Marin E."/>
            <person name="Kohn T."/>
            <person name="Peeters S.H."/>
            <person name="Heuer A."/>
            <person name="Rast P."/>
            <person name="Oberbeckmann S."/>
            <person name="Bunk B."/>
            <person name="Jeske O."/>
            <person name="Meyerdierks A."/>
            <person name="Storesund J.E."/>
            <person name="Kallscheuer N."/>
            <person name="Luecker S."/>
            <person name="Lage O.M."/>
            <person name="Pohl T."/>
            <person name="Merkel B.J."/>
            <person name="Hornburger P."/>
            <person name="Mueller R.-W."/>
            <person name="Bruemmer F."/>
            <person name="Labrenz M."/>
            <person name="Spormann A.M."/>
            <person name="Op den Camp H."/>
            <person name="Overmann J."/>
            <person name="Amann R."/>
            <person name="Jetten M.S.M."/>
            <person name="Mascher T."/>
            <person name="Medema M.H."/>
            <person name="Devos D.P."/>
            <person name="Kaster A.-K."/>
            <person name="Ovreas L."/>
            <person name="Rohde M."/>
            <person name="Galperin M.Y."/>
            <person name="Jogler C."/>
        </authorList>
    </citation>
    <scope>NUCLEOTIDE SEQUENCE [LARGE SCALE GENOMIC DNA]</scope>
    <source>
        <strain evidence="1 2">Mal48</strain>
    </source>
</reference>
<organism evidence="1 2">
    <name type="scientific">Thalassoglobus polymorphus</name>
    <dbReference type="NCBI Taxonomy" id="2527994"/>
    <lineage>
        <taxon>Bacteria</taxon>
        <taxon>Pseudomonadati</taxon>
        <taxon>Planctomycetota</taxon>
        <taxon>Planctomycetia</taxon>
        <taxon>Planctomycetales</taxon>
        <taxon>Planctomycetaceae</taxon>
        <taxon>Thalassoglobus</taxon>
    </lineage>
</organism>
<proteinExistence type="predicted"/>
<dbReference type="KEGG" id="tpol:Mal48_33810"/>
<dbReference type="InterPro" id="IPR023375">
    <property type="entry name" value="ADC_dom_sf"/>
</dbReference>
<protein>
    <recommendedName>
        <fullName evidence="3">DUF2071 domain-containing protein</fullName>
    </recommendedName>
</protein>
<name>A0A517QR67_9PLAN</name>
<dbReference type="Pfam" id="PF09844">
    <property type="entry name" value="DUF2071"/>
    <property type="match status" value="1"/>
</dbReference>
<dbReference type="PANTHER" id="PTHR39186">
    <property type="entry name" value="DUF2071 FAMILY PROTEIN"/>
    <property type="match status" value="1"/>
</dbReference>
<dbReference type="SUPFAM" id="SSF160104">
    <property type="entry name" value="Acetoacetate decarboxylase-like"/>
    <property type="match status" value="1"/>
</dbReference>
<dbReference type="InterPro" id="IPR018644">
    <property type="entry name" value="DUF2071"/>
</dbReference>
<accession>A0A517QR67</accession>
<evidence type="ECO:0000313" key="1">
    <source>
        <dbReference type="EMBL" id="QDT34121.1"/>
    </source>
</evidence>
<evidence type="ECO:0000313" key="2">
    <source>
        <dbReference type="Proteomes" id="UP000315724"/>
    </source>
</evidence>
<dbReference type="OrthoDB" id="150993at2"/>
<keyword evidence="2" id="KW-1185">Reference proteome</keyword>